<keyword evidence="2" id="KW-0472">Membrane</keyword>
<dbReference type="OrthoDB" id="998572at2759"/>
<dbReference type="Proteomes" id="UP000796880">
    <property type="component" value="Unassembled WGS sequence"/>
</dbReference>
<feature type="compositionally biased region" description="Polar residues" evidence="1">
    <location>
        <begin position="62"/>
        <end position="71"/>
    </location>
</feature>
<keyword evidence="4" id="KW-1185">Reference proteome</keyword>
<keyword evidence="2" id="KW-1133">Transmembrane helix</keyword>
<evidence type="ECO:0000256" key="2">
    <source>
        <dbReference type="SAM" id="Phobius"/>
    </source>
</evidence>
<feature type="compositionally biased region" description="Low complexity" evidence="1">
    <location>
        <begin position="89"/>
        <end position="110"/>
    </location>
</feature>
<feature type="transmembrane region" description="Helical" evidence="2">
    <location>
        <begin position="249"/>
        <end position="270"/>
    </location>
</feature>
<organism evidence="3 4">
    <name type="scientific">Rhamnella rubrinervis</name>
    <dbReference type="NCBI Taxonomy" id="2594499"/>
    <lineage>
        <taxon>Eukaryota</taxon>
        <taxon>Viridiplantae</taxon>
        <taxon>Streptophyta</taxon>
        <taxon>Embryophyta</taxon>
        <taxon>Tracheophyta</taxon>
        <taxon>Spermatophyta</taxon>
        <taxon>Magnoliopsida</taxon>
        <taxon>eudicotyledons</taxon>
        <taxon>Gunneridae</taxon>
        <taxon>Pentapetalae</taxon>
        <taxon>rosids</taxon>
        <taxon>fabids</taxon>
        <taxon>Rosales</taxon>
        <taxon>Rhamnaceae</taxon>
        <taxon>rhamnoid group</taxon>
        <taxon>Rhamneae</taxon>
        <taxon>Rhamnella</taxon>
    </lineage>
</organism>
<accession>A0A8K0MSJ1</accession>
<feature type="compositionally biased region" description="Polar residues" evidence="1">
    <location>
        <begin position="175"/>
        <end position="187"/>
    </location>
</feature>
<sequence length="278" mass="31087">MTSKQVKNQVRDNVEQGFNSLHKVADAVTFPLAPLDGAIHGTARGIFNWLLDKHPEDKSHGHNLNNGSQWPQKCHPQPQNYPPQPQYYPPQQHNSYPGQPQPQYYPQQPQYYPPQPQNYFGHPYPGYPSEYPRRQNGNSVGSQNIYGITNETKDNTGEDSGAIKVGNLDEEPGSFTATNGAEPSHNLNYGAPEPVPSPGRVIYEYENSNLQIEQHDIKFQTGYSIGSDIEAVIIKAGDQQKIQRKALEIVLVTMLVTIMKISELAIYALLELLLASHT</sequence>
<feature type="compositionally biased region" description="Polar residues" evidence="1">
    <location>
        <begin position="135"/>
        <end position="150"/>
    </location>
</feature>
<evidence type="ECO:0000313" key="4">
    <source>
        <dbReference type="Proteomes" id="UP000796880"/>
    </source>
</evidence>
<protein>
    <submittedName>
        <fullName evidence="3">Uncharacterized protein</fullName>
    </submittedName>
</protein>
<feature type="region of interest" description="Disordered" evidence="1">
    <location>
        <begin position="58"/>
        <end position="190"/>
    </location>
</feature>
<reference evidence="3" key="1">
    <citation type="submission" date="2020-03" db="EMBL/GenBank/DDBJ databases">
        <title>A high-quality chromosome-level genome assembly of a woody plant with both climbing and erect habits, Rhamnella rubrinervis.</title>
        <authorList>
            <person name="Lu Z."/>
            <person name="Yang Y."/>
            <person name="Zhu X."/>
            <person name="Sun Y."/>
        </authorList>
    </citation>
    <scope>NUCLEOTIDE SEQUENCE</scope>
    <source>
        <strain evidence="3">BYM</strain>
        <tissue evidence="3">Leaf</tissue>
    </source>
</reference>
<dbReference type="AlphaFoldDB" id="A0A8K0MSJ1"/>
<dbReference type="EMBL" id="VOIH02000001">
    <property type="protein sequence ID" value="KAF3456338.1"/>
    <property type="molecule type" value="Genomic_DNA"/>
</dbReference>
<name>A0A8K0MSJ1_9ROSA</name>
<comment type="caution">
    <text evidence="3">The sequence shown here is derived from an EMBL/GenBank/DDBJ whole genome shotgun (WGS) entry which is preliminary data.</text>
</comment>
<feature type="compositionally biased region" description="Pro residues" evidence="1">
    <location>
        <begin position="79"/>
        <end position="88"/>
    </location>
</feature>
<proteinExistence type="predicted"/>
<evidence type="ECO:0000313" key="3">
    <source>
        <dbReference type="EMBL" id="KAF3456338.1"/>
    </source>
</evidence>
<evidence type="ECO:0000256" key="1">
    <source>
        <dbReference type="SAM" id="MobiDB-lite"/>
    </source>
</evidence>
<keyword evidence="2" id="KW-0812">Transmembrane</keyword>
<gene>
    <name evidence="3" type="ORF">FNV43_RR00988</name>
</gene>